<dbReference type="Gene3D" id="1.10.287.1060">
    <property type="entry name" value="ESAT-6-like"/>
    <property type="match status" value="1"/>
</dbReference>
<dbReference type="AlphaFoldDB" id="A0A7M3SUI4"/>
<dbReference type="SUPFAM" id="SSF140453">
    <property type="entry name" value="EsxAB dimer-like"/>
    <property type="match status" value="1"/>
</dbReference>
<evidence type="ECO:0000313" key="1">
    <source>
        <dbReference type="EMBL" id="GED96308.1"/>
    </source>
</evidence>
<proteinExistence type="predicted"/>
<dbReference type="Proteomes" id="UP000444980">
    <property type="component" value="Unassembled WGS sequence"/>
</dbReference>
<protein>
    <recommendedName>
        <fullName evidence="3">ESAT-6-like protein</fullName>
    </recommendedName>
</protein>
<reference evidence="2" key="1">
    <citation type="submission" date="2019-06" db="EMBL/GenBank/DDBJ databases">
        <title>Gordonia isolated from sludge of a wastewater treatment plant.</title>
        <authorList>
            <person name="Tamura T."/>
            <person name="Aoyama K."/>
            <person name="Kang Y."/>
            <person name="Saito S."/>
            <person name="Akiyama N."/>
            <person name="Yazawa K."/>
            <person name="Gonoi T."/>
            <person name="Mikami Y."/>
        </authorList>
    </citation>
    <scope>NUCLEOTIDE SEQUENCE [LARGE SCALE GENOMIC DNA]</scope>
    <source>
        <strain evidence="2">NBRC 107697</strain>
    </source>
</reference>
<keyword evidence="2" id="KW-1185">Reference proteome</keyword>
<dbReference type="RefSeq" id="WP_161925799.1">
    <property type="nucleotide sequence ID" value="NZ_BJOU01000001.1"/>
</dbReference>
<evidence type="ECO:0000313" key="2">
    <source>
        <dbReference type="Proteomes" id="UP000444980"/>
    </source>
</evidence>
<dbReference type="OrthoDB" id="4380937at2"/>
<accession>A0A7M3SUI4</accession>
<evidence type="ECO:0008006" key="3">
    <source>
        <dbReference type="Google" id="ProtNLM"/>
    </source>
</evidence>
<dbReference type="EMBL" id="BJOU01000001">
    <property type="protein sequence ID" value="GED96308.1"/>
    <property type="molecule type" value="Genomic_DNA"/>
</dbReference>
<sequence length="107" mass="11732">MTFRADIVTMLAISGEISQVQKDLSQDWEAMAKKARSLFGASWTGSAAESYGEPWEECSTGFDNVLQSLDDMTRALASAAHQYQTQENETRQVLRTAGAPVSLNLDV</sequence>
<organism evidence="1 2">
    <name type="scientific">Gordonia crocea</name>
    <dbReference type="NCBI Taxonomy" id="589162"/>
    <lineage>
        <taxon>Bacteria</taxon>
        <taxon>Bacillati</taxon>
        <taxon>Actinomycetota</taxon>
        <taxon>Actinomycetes</taxon>
        <taxon>Mycobacteriales</taxon>
        <taxon>Gordoniaceae</taxon>
        <taxon>Gordonia</taxon>
    </lineage>
</organism>
<comment type="caution">
    <text evidence="1">The sequence shown here is derived from an EMBL/GenBank/DDBJ whole genome shotgun (WGS) entry which is preliminary data.</text>
</comment>
<dbReference type="InterPro" id="IPR036689">
    <property type="entry name" value="ESAT-6-like_sf"/>
</dbReference>
<name>A0A7M3SUI4_9ACTN</name>
<dbReference type="InterPro" id="IPR010310">
    <property type="entry name" value="T7SS_ESAT-6-like"/>
</dbReference>
<gene>
    <name evidence="1" type="ORF">nbrc107697_03470</name>
</gene>
<dbReference type="Pfam" id="PF06013">
    <property type="entry name" value="WXG100"/>
    <property type="match status" value="1"/>
</dbReference>